<feature type="transmembrane region" description="Helical" evidence="1">
    <location>
        <begin position="51"/>
        <end position="73"/>
    </location>
</feature>
<feature type="transmembrane region" description="Helical" evidence="1">
    <location>
        <begin position="112"/>
        <end position="133"/>
    </location>
</feature>
<keyword evidence="1" id="KW-1133">Transmembrane helix</keyword>
<dbReference type="Pfam" id="PF19545">
    <property type="entry name" value="DUF6069"/>
    <property type="match status" value="1"/>
</dbReference>
<evidence type="ECO:0000256" key="1">
    <source>
        <dbReference type="SAM" id="Phobius"/>
    </source>
</evidence>
<organism evidence="2 3">
    <name type="scientific">Amycolatopsis suaedae</name>
    <dbReference type="NCBI Taxonomy" id="2510978"/>
    <lineage>
        <taxon>Bacteria</taxon>
        <taxon>Bacillati</taxon>
        <taxon>Actinomycetota</taxon>
        <taxon>Actinomycetes</taxon>
        <taxon>Pseudonocardiales</taxon>
        <taxon>Pseudonocardiaceae</taxon>
        <taxon>Amycolatopsis</taxon>
    </lineage>
</organism>
<keyword evidence="3" id="KW-1185">Reference proteome</keyword>
<dbReference type="InterPro" id="IPR045713">
    <property type="entry name" value="DUF6069"/>
</dbReference>
<keyword evidence="1" id="KW-0812">Transmembrane</keyword>
<accession>A0A4Q7JFT9</accession>
<name>A0A4Q7JFT9_9PSEU</name>
<protein>
    <submittedName>
        <fullName evidence="2">Uncharacterized protein</fullName>
    </submittedName>
</protein>
<dbReference type="Proteomes" id="UP000292003">
    <property type="component" value="Unassembled WGS sequence"/>
</dbReference>
<sequence>MDAGRLWAGGAASACVAALTAVVGILAARGLLHIPVLAPRGHGAWGGAGTVAYALASAAIALAATAVLHLLLLTAPRARLFFAWIMVLLTAIAAVVPLSLPVDLEPRLATAVLNVAIGLAVTLTLSGVASVAVRSDDRAREFYLDE</sequence>
<proteinExistence type="predicted"/>
<feature type="transmembrane region" description="Helical" evidence="1">
    <location>
        <begin position="80"/>
        <end position="100"/>
    </location>
</feature>
<gene>
    <name evidence="2" type="ORF">EWH70_02150</name>
</gene>
<evidence type="ECO:0000313" key="2">
    <source>
        <dbReference type="EMBL" id="RZQ66132.1"/>
    </source>
</evidence>
<comment type="caution">
    <text evidence="2">The sequence shown here is derived from an EMBL/GenBank/DDBJ whole genome shotgun (WGS) entry which is preliminary data.</text>
</comment>
<dbReference type="OrthoDB" id="4868427at2"/>
<reference evidence="2 3" key="1">
    <citation type="submission" date="2019-02" db="EMBL/GenBank/DDBJ databases">
        <title>Draft genome sequence of Amycolatopsis sp. 8-3EHSu isolated from roots of Suaeda maritima.</title>
        <authorList>
            <person name="Duangmal K."/>
            <person name="Chantavorakit T."/>
        </authorList>
    </citation>
    <scope>NUCLEOTIDE SEQUENCE [LARGE SCALE GENOMIC DNA]</scope>
    <source>
        <strain evidence="2 3">8-3EHSu</strain>
    </source>
</reference>
<dbReference type="AlphaFoldDB" id="A0A4Q7JFT9"/>
<evidence type="ECO:0000313" key="3">
    <source>
        <dbReference type="Proteomes" id="UP000292003"/>
    </source>
</evidence>
<keyword evidence="1" id="KW-0472">Membrane</keyword>
<dbReference type="EMBL" id="SFCC01000001">
    <property type="protein sequence ID" value="RZQ66132.1"/>
    <property type="molecule type" value="Genomic_DNA"/>
</dbReference>